<evidence type="ECO:0000259" key="2">
    <source>
        <dbReference type="PROSITE" id="PS50921"/>
    </source>
</evidence>
<organism evidence="3 4">
    <name type="scientific">Streptomyces liliiviolaceus</name>
    <dbReference type="NCBI Taxonomy" id="2823109"/>
    <lineage>
        <taxon>Bacteria</taxon>
        <taxon>Bacillati</taxon>
        <taxon>Actinomycetota</taxon>
        <taxon>Actinomycetes</taxon>
        <taxon>Kitasatosporales</taxon>
        <taxon>Streptomycetaceae</taxon>
        <taxon>Streptomyces</taxon>
    </lineage>
</organism>
<evidence type="ECO:0000313" key="3">
    <source>
        <dbReference type="EMBL" id="MBQ0850444.1"/>
    </source>
</evidence>
<comment type="caution">
    <text evidence="3">The sequence shown here is derived from an EMBL/GenBank/DDBJ whole genome shotgun (WGS) entry which is preliminary data.</text>
</comment>
<dbReference type="InterPro" id="IPR005561">
    <property type="entry name" value="ANTAR"/>
</dbReference>
<feature type="region of interest" description="Disordered" evidence="1">
    <location>
        <begin position="84"/>
        <end position="153"/>
    </location>
</feature>
<dbReference type="GO" id="GO:0003723">
    <property type="term" value="F:RNA binding"/>
    <property type="evidence" value="ECO:0007669"/>
    <property type="project" value="InterPro"/>
</dbReference>
<evidence type="ECO:0000256" key="1">
    <source>
        <dbReference type="SAM" id="MobiDB-lite"/>
    </source>
</evidence>
<proteinExistence type="predicted"/>
<dbReference type="AlphaFoldDB" id="A0A940XR28"/>
<protein>
    <submittedName>
        <fullName evidence="3">ANTAR domain-containing protein</fullName>
    </submittedName>
</protein>
<dbReference type="SUPFAM" id="SSF52172">
    <property type="entry name" value="CheY-like"/>
    <property type="match status" value="1"/>
</dbReference>
<dbReference type="Proteomes" id="UP000677413">
    <property type="component" value="Unassembled WGS sequence"/>
</dbReference>
<sequence length="186" mass="20395">MLMQEIAQLRTALERRPVIDMARGVLMALWSCSADDAWEVLVNVSQHSNTKLYDIAEASSPPFAASRCPYLCNHIWPPQATGCTHTDGHGPGRPPCSHAAQKPSVSDRRPVTPTLDDHSRTGLLTPSLGRFPMARRTGSSPRPEPACGPGDQLLLPRRVTGADLRFLKRLPHPTDYRRVCSLSPAT</sequence>
<keyword evidence="4" id="KW-1185">Reference proteome</keyword>
<dbReference type="SMART" id="SM01012">
    <property type="entry name" value="ANTAR"/>
    <property type="match status" value="1"/>
</dbReference>
<dbReference type="PROSITE" id="PS50921">
    <property type="entry name" value="ANTAR"/>
    <property type="match status" value="1"/>
</dbReference>
<dbReference type="InterPro" id="IPR011006">
    <property type="entry name" value="CheY-like_superfamily"/>
</dbReference>
<reference evidence="3 4" key="1">
    <citation type="submission" date="2021-04" db="EMBL/GenBank/DDBJ databases">
        <authorList>
            <person name="Tang X."/>
            <person name="Zhou X."/>
            <person name="Chen X."/>
            <person name="Cernava T."/>
            <person name="Zhang C."/>
        </authorList>
    </citation>
    <scope>NUCLEOTIDE SEQUENCE [LARGE SCALE GENOMIC DNA]</scope>
    <source>
        <strain evidence="3 4">BH-SS-21</strain>
    </source>
</reference>
<accession>A0A940XR28</accession>
<feature type="compositionally biased region" description="Basic and acidic residues" evidence="1">
    <location>
        <begin position="105"/>
        <end position="120"/>
    </location>
</feature>
<dbReference type="InterPro" id="IPR036388">
    <property type="entry name" value="WH-like_DNA-bd_sf"/>
</dbReference>
<dbReference type="EMBL" id="JAGPYQ010000001">
    <property type="protein sequence ID" value="MBQ0850444.1"/>
    <property type="molecule type" value="Genomic_DNA"/>
</dbReference>
<evidence type="ECO:0000313" key="4">
    <source>
        <dbReference type="Proteomes" id="UP000677413"/>
    </source>
</evidence>
<dbReference type="Gene3D" id="1.10.10.10">
    <property type="entry name" value="Winged helix-like DNA-binding domain superfamily/Winged helix DNA-binding domain"/>
    <property type="match status" value="1"/>
</dbReference>
<name>A0A940XR28_9ACTN</name>
<dbReference type="Pfam" id="PF03861">
    <property type="entry name" value="ANTAR"/>
    <property type="match status" value="1"/>
</dbReference>
<gene>
    <name evidence="3" type="ORF">J8N05_19880</name>
</gene>
<feature type="domain" description="ANTAR" evidence="2">
    <location>
        <begin position="1"/>
        <end position="60"/>
    </location>
</feature>